<keyword evidence="4 7" id="KW-0418">Kinase</keyword>
<evidence type="ECO:0000313" key="7">
    <source>
        <dbReference type="EMBL" id="RWR14804.1"/>
    </source>
</evidence>
<dbReference type="RefSeq" id="WP_128268696.1">
    <property type="nucleotide sequence ID" value="NZ_SAUW01000002.1"/>
</dbReference>
<dbReference type="InterPro" id="IPR013749">
    <property type="entry name" value="PM/HMP-P_kinase-1"/>
</dbReference>
<dbReference type="AlphaFoldDB" id="A0A443J2V1"/>
<keyword evidence="8" id="KW-1185">Reference proteome</keyword>
<evidence type="ECO:0000259" key="6">
    <source>
        <dbReference type="Pfam" id="PF08543"/>
    </source>
</evidence>
<comment type="caution">
    <text evidence="7">The sequence shown here is derived from an EMBL/GenBank/DDBJ whole genome shotgun (WGS) entry which is preliminary data.</text>
</comment>
<name>A0A443J2V1_9RHOB</name>
<sequence length="284" mass="29528">MRRPPLVISIQSQVVMGHVGNSAAVFPMQAAGLEVAQIPTVLFSNTPFYPTLRGCALPPEIFADLLLGAEERGLPERAAFLVTGYIGSIEVARETAAFVRRAKAANPRLIYLCDPVMGDTGPGLYVPSEIASVIRNDLLPLADIATPNPFELSWLTDSDPVATLADIPRVGARLGLAPGAHLIATGCALAETAEGMIETVVLGPEGLSRHPVRKLPIAISGTGDLFAGLIVAGISSGLTLSAAVDAAQVQMSRAIARAQALGAEEVVLSDPDFRAALARLQPAG</sequence>
<dbReference type="GO" id="GO:0005524">
    <property type="term" value="F:ATP binding"/>
    <property type="evidence" value="ECO:0007669"/>
    <property type="project" value="UniProtKB-KW"/>
</dbReference>
<reference evidence="7 8" key="2">
    <citation type="submission" date="2019-01" db="EMBL/GenBank/DDBJ databases">
        <authorList>
            <person name="Li Y."/>
        </authorList>
    </citation>
    <scope>NUCLEOTIDE SEQUENCE [LARGE SCALE GENOMIC DNA]</scope>
    <source>
        <strain evidence="7 8">2D-5</strain>
    </source>
</reference>
<evidence type="ECO:0000256" key="2">
    <source>
        <dbReference type="ARBA" id="ARBA00022679"/>
    </source>
</evidence>
<evidence type="ECO:0000256" key="5">
    <source>
        <dbReference type="ARBA" id="ARBA00022840"/>
    </source>
</evidence>
<gene>
    <name evidence="7" type="ORF">D2T33_02285</name>
</gene>
<dbReference type="Pfam" id="PF08543">
    <property type="entry name" value="Phos_pyr_kin"/>
    <property type="match status" value="1"/>
</dbReference>
<dbReference type="GO" id="GO:0005829">
    <property type="term" value="C:cytosol"/>
    <property type="evidence" value="ECO:0007669"/>
    <property type="project" value="TreeGrafter"/>
</dbReference>
<evidence type="ECO:0000313" key="8">
    <source>
        <dbReference type="Proteomes" id="UP000285710"/>
    </source>
</evidence>
<organism evidence="7 8">
    <name type="scientific">Paenirhodobacter populi</name>
    <dbReference type="NCBI Taxonomy" id="2306993"/>
    <lineage>
        <taxon>Bacteria</taxon>
        <taxon>Pseudomonadati</taxon>
        <taxon>Pseudomonadota</taxon>
        <taxon>Alphaproteobacteria</taxon>
        <taxon>Rhodobacterales</taxon>
        <taxon>Rhodobacter group</taxon>
        <taxon>Paenirhodobacter</taxon>
    </lineage>
</organism>
<dbReference type="GO" id="GO:0008478">
    <property type="term" value="F:pyridoxal kinase activity"/>
    <property type="evidence" value="ECO:0007669"/>
    <property type="project" value="UniProtKB-EC"/>
</dbReference>
<dbReference type="PANTHER" id="PTHR10534:SF2">
    <property type="entry name" value="PYRIDOXAL KINASE"/>
    <property type="match status" value="1"/>
</dbReference>
<dbReference type="Proteomes" id="UP000285710">
    <property type="component" value="Unassembled WGS sequence"/>
</dbReference>
<proteinExistence type="predicted"/>
<dbReference type="InterPro" id="IPR004625">
    <property type="entry name" value="PyrdxlKinase"/>
</dbReference>
<evidence type="ECO:0000256" key="3">
    <source>
        <dbReference type="ARBA" id="ARBA00022741"/>
    </source>
</evidence>
<feature type="domain" description="Pyridoxamine kinase/Phosphomethylpyrimidine kinase" evidence="6">
    <location>
        <begin position="83"/>
        <end position="264"/>
    </location>
</feature>
<keyword evidence="2 7" id="KW-0808">Transferase</keyword>
<reference evidence="7 8" key="1">
    <citation type="submission" date="2019-01" db="EMBL/GenBank/DDBJ databases">
        <title>Sinorhodobacter populi sp. nov. isolated from the symptomatic bark tissue of Populus euramericana canker.</title>
        <authorList>
            <person name="Xu G."/>
        </authorList>
    </citation>
    <scope>NUCLEOTIDE SEQUENCE [LARGE SCALE GENOMIC DNA]</scope>
    <source>
        <strain evidence="7 8">2D-5</strain>
    </source>
</reference>
<dbReference type="Gene3D" id="3.40.1190.20">
    <property type="match status" value="1"/>
</dbReference>
<dbReference type="NCBIfam" id="TIGR00687">
    <property type="entry name" value="pyridox_kin"/>
    <property type="match status" value="1"/>
</dbReference>
<protein>
    <recommendedName>
        <fullName evidence="1">pyridoxal kinase</fullName>
        <ecNumber evidence="1">2.7.1.35</ecNumber>
    </recommendedName>
</protein>
<evidence type="ECO:0000256" key="4">
    <source>
        <dbReference type="ARBA" id="ARBA00022777"/>
    </source>
</evidence>
<keyword evidence="5" id="KW-0067">ATP-binding</keyword>
<dbReference type="PANTHER" id="PTHR10534">
    <property type="entry name" value="PYRIDOXAL KINASE"/>
    <property type="match status" value="1"/>
</dbReference>
<dbReference type="EMBL" id="SAUW01000002">
    <property type="protein sequence ID" value="RWR14804.1"/>
    <property type="molecule type" value="Genomic_DNA"/>
</dbReference>
<dbReference type="CDD" id="cd01173">
    <property type="entry name" value="pyridoxal_pyridoxamine_kinase"/>
    <property type="match status" value="1"/>
</dbReference>
<dbReference type="SUPFAM" id="SSF53613">
    <property type="entry name" value="Ribokinase-like"/>
    <property type="match status" value="1"/>
</dbReference>
<dbReference type="GO" id="GO:0009443">
    <property type="term" value="P:pyridoxal 5'-phosphate salvage"/>
    <property type="evidence" value="ECO:0007669"/>
    <property type="project" value="InterPro"/>
</dbReference>
<dbReference type="EC" id="2.7.1.35" evidence="1"/>
<dbReference type="InterPro" id="IPR029056">
    <property type="entry name" value="Ribokinase-like"/>
</dbReference>
<accession>A0A443J2V1</accession>
<evidence type="ECO:0000256" key="1">
    <source>
        <dbReference type="ARBA" id="ARBA00012104"/>
    </source>
</evidence>
<keyword evidence="3" id="KW-0547">Nucleotide-binding</keyword>